<feature type="transmembrane region" description="Helical" evidence="7">
    <location>
        <begin position="179"/>
        <end position="198"/>
    </location>
</feature>
<dbReference type="InterPro" id="IPR050482">
    <property type="entry name" value="Sensor_HK_TwoCompSys"/>
</dbReference>
<evidence type="ECO:0000256" key="5">
    <source>
        <dbReference type="ARBA" id="ARBA00023012"/>
    </source>
</evidence>
<dbReference type="CDD" id="cd16917">
    <property type="entry name" value="HATPase_UhpB-NarQ-NarX-like"/>
    <property type="match status" value="1"/>
</dbReference>
<dbReference type="InterPro" id="IPR003594">
    <property type="entry name" value="HATPase_dom"/>
</dbReference>
<feature type="transmembrane region" description="Helical" evidence="7">
    <location>
        <begin position="153"/>
        <end position="172"/>
    </location>
</feature>
<dbReference type="EMBL" id="CP088147">
    <property type="protein sequence ID" value="UTU54252.1"/>
    <property type="molecule type" value="Genomic_DNA"/>
</dbReference>
<dbReference type="GO" id="GO:0000160">
    <property type="term" value="P:phosphorelay signal transduction system"/>
    <property type="evidence" value="ECO:0007669"/>
    <property type="project" value="UniProtKB-KW"/>
</dbReference>
<reference evidence="9 10" key="1">
    <citation type="journal article" date="2022" name="Microbiol. Resour. Announc.">
        <title>Complete Genome Sequence of Mesorhizobium ciceri Strain R30, a Rhizobium Used as a Commercial Inoculant for Chickpea in Argentina.</title>
        <authorList>
            <person name="Foresto E."/>
            <person name="Revale S."/>
            <person name="Primo E."/>
            <person name="Nievas F."/>
            <person name="Carezzano E."/>
            <person name="Puente M."/>
            <person name="Alzari P."/>
            <person name="Mart M."/>
            <person name="Ben-Assaya M."/>
            <person name="Mornico D."/>
            <person name="Santoro M."/>
            <person name="Mart F."/>
            <person name="Giordano W."/>
            <person name="Bogino P."/>
        </authorList>
    </citation>
    <scope>NUCLEOTIDE SEQUENCE [LARGE SCALE GENOMIC DNA]</scope>
    <source>
        <strain evidence="9 10">R30</strain>
    </source>
</reference>
<dbReference type="Gene3D" id="2.60.120.260">
    <property type="entry name" value="Galactose-binding domain-like"/>
    <property type="match status" value="1"/>
</dbReference>
<evidence type="ECO:0000256" key="2">
    <source>
        <dbReference type="ARBA" id="ARBA00012438"/>
    </source>
</evidence>
<name>A0AB38TID3_9HYPH</name>
<keyword evidence="3" id="KW-0808">Transferase</keyword>
<protein>
    <recommendedName>
        <fullName evidence="2">histidine kinase</fullName>
        <ecNumber evidence="2">2.7.13.3</ecNumber>
    </recommendedName>
</protein>
<dbReference type="PANTHER" id="PTHR24421">
    <property type="entry name" value="NITRATE/NITRITE SENSOR PROTEIN NARX-RELATED"/>
    <property type="match status" value="1"/>
</dbReference>
<feature type="transmembrane region" description="Helical" evidence="7">
    <location>
        <begin position="242"/>
        <end position="260"/>
    </location>
</feature>
<organism evidence="9 10">
    <name type="scientific">Mesorhizobium ciceri</name>
    <dbReference type="NCBI Taxonomy" id="39645"/>
    <lineage>
        <taxon>Bacteria</taxon>
        <taxon>Pseudomonadati</taxon>
        <taxon>Pseudomonadota</taxon>
        <taxon>Alphaproteobacteria</taxon>
        <taxon>Hyphomicrobiales</taxon>
        <taxon>Phyllobacteriaceae</taxon>
        <taxon>Mesorhizobium</taxon>
    </lineage>
</organism>
<proteinExistence type="predicted"/>
<evidence type="ECO:0000256" key="3">
    <source>
        <dbReference type="ARBA" id="ARBA00022679"/>
    </source>
</evidence>
<dbReference type="InterPro" id="IPR005467">
    <property type="entry name" value="His_kinase_dom"/>
</dbReference>
<evidence type="ECO:0000256" key="4">
    <source>
        <dbReference type="ARBA" id="ARBA00022777"/>
    </source>
</evidence>
<dbReference type="InterPro" id="IPR011623">
    <property type="entry name" value="7TMR_DISM_rcpt_extracell_dom1"/>
</dbReference>
<evidence type="ECO:0000256" key="7">
    <source>
        <dbReference type="SAM" id="Phobius"/>
    </source>
</evidence>
<keyword evidence="7" id="KW-0472">Membrane</keyword>
<dbReference type="InterPro" id="IPR036890">
    <property type="entry name" value="HATPase_C_sf"/>
</dbReference>
<feature type="domain" description="Histidine kinase" evidence="8">
    <location>
        <begin position="395"/>
        <end position="584"/>
    </location>
</feature>
<dbReference type="Proteomes" id="UP001060070">
    <property type="component" value="Chromosome"/>
</dbReference>
<evidence type="ECO:0000256" key="6">
    <source>
        <dbReference type="SAM" id="Coils"/>
    </source>
</evidence>
<keyword evidence="10" id="KW-1185">Reference proteome</keyword>
<feature type="transmembrane region" description="Helical" evidence="7">
    <location>
        <begin position="266"/>
        <end position="286"/>
    </location>
</feature>
<dbReference type="Pfam" id="PF07695">
    <property type="entry name" value="7TMR-DISM_7TM"/>
    <property type="match status" value="1"/>
</dbReference>
<dbReference type="GO" id="GO:0004673">
    <property type="term" value="F:protein histidine kinase activity"/>
    <property type="evidence" value="ECO:0007669"/>
    <property type="project" value="UniProtKB-EC"/>
</dbReference>
<dbReference type="InterPro" id="IPR008979">
    <property type="entry name" value="Galactose-bd-like_sf"/>
</dbReference>
<feature type="coiled-coil region" evidence="6">
    <location>
        <begin position="352"/>
        <end position="379"/>
    </location>
</feature>
<dbReference type="AlphaFoldDB" id="A0AB38TID3"/>
<dbReference type="Gene3D" id="3.30.565.10">
    <property type="entry name" value="Histidine kinase-like ATPase, C-terminal domain"/>
    <property type="match status" value="1"/>
</dbReference>
<dbReference type="RefSeq" id="WP_164756581.1">
    <property type="nucleotide sequence ID" value="NZ_CP088147.1"/>
</dbReference>
<dbReference type="SUPFAM" id="SSF55874">
    <property type="entry name" value="ATPase domain of HSP90 chaperone/DNA topoisomerase II/histidine kinase"/>
    <property type="match status" value="1"/>
</dbReference>
<gene>
    <name evidence="9" type="ORF">LRP29_13015</name>
</gene>
<evidence type="ECO:0000313" key="10">
    <source>
        <dbReference type="Proteomes" id="UP001060070"/>
    </source>
</evidence>
<keyword evidence="5" id="KW-0902">Two-component regulatory system</keyword>
<dbReference type="SUPFAM" id="SSF49785">
    <property type="entry name" value="Galactose-binding domain-like"/>
    <property type="match status" value="1"/>
</dbReference>
<dbReference type="EC" id="2.7.13.3" evidence="2"/>
<dbReference type="SMART" id="SM00387">
    <property type="entry name" value="HATPase_c"/>
    <property type="match status" value="1"/>
</dbReference>
<feature type="transmembrane region" description="Helical" evidence="7">
    <location>
        <begin position="298"/>
        <end position="321"/>
    </location>
</feature>
<feature type="transmembrane region" description="Helical" evidence="7">
    <location>
        <begin position="210"/>
        <end position="230"/>
    </location>
</feature>
<keyword evidence="6" id="KW-0175">Coiled coil</keyword>
<dbReference type="PROSITE" id="PS50109">
    <property type="entry name" value="HIS_KIN"/>
    <property type="match status" value="1"/>
</dbReference>
<keyword evidence="7" id="KW-1133">Transmembrane helix</keyword>
<dbReference type="PANTHER" id="PTHR24421:SF10">
    <property type="entry name" value="NITRATE_NITRITE SENSOR PROTEIN NARQ"/>
    <property type="match status" value="1"/>
</dbReference>
<dbReference type="Pfam" id="PF02518">
    <property type="entry name" value="HATPase_c"/>
    <property type="match status" value="1"/>
</dbReference>
<evidence type="ECO:0000313" key="9">
    <source>
        <dbReference type="EMBL" id="UTU54252.1"/>
    </source>
</evidence>
<accession>A0AB38TID3</accession>
<evidence type="ECO:0000256" key="1">
    <source>
        <dbReference type="ARBA" id="ARBA00000085"/>
    </source>
</evidence>
<feature type="transmembrane region" description="Helical" evidence="7">
    <location>
        <begin position="327"/>
        <end position="349"/>
    </location>
</feature>
<keyword evidence="7" id="KW-0812">Transmembrane</keyword>
<comment type="catalytic activity">
    <reaction evidence="1">
        <text>ATP + protein L-histidine = ADP + protein N-phospho-L-histidine.</text>
        <dbReference type="EC" id="2.7.13.3"/>
    </reaction>
</comment>
<sequence>MPFKTIEAVRSGWDAAAPPAAGWTSVTLPDDWATRWPGFDGVVWYRLTFDRPDAAEPLGLALNYWTLAGSISVNGAELGRDEFLVEPLTRSWNVPRYWQLASPVLHAGTNTLLIRVSGLAPYQPGLGPVLIGPPSATRAHFVQQFWIRRELPVFYLGVTAALGTFFFVVWLLRRSLKAYGWFALMTIAWFCYSLNFVVTSPWPFGATDTWQRFIMLSFMVMAAAFVLFVIRFAERRFPRGEAVLWAALAIGAAALFATPHSQLGPMLNLLALFWSLLYIGACFLSIGLTWRSNRLDHIVLHIVNALTIVAILHDLMTYLGILLGNVYYVTLTSHFQMVGMALVLAWNFVANMRRIEGFNDELTAKIETAREELALTLHQQHEVILANTRLAERVSLSHNLHDGMGGTLVNSIAMLEHAPQNLPADRFLSVLKELRDELRVIIDTAADDPTGGQSLAEWIAPLRRRQTLACESRDIDCVWNLTGLEDCHLPAARSLDLVRILQEGLTNVLKHSQASRVVIDLHRRGETLSLAIQDNGVGFDAASEAPVPGTGLRSMRARAGRLGGTLDTRSRRGETVLALHVPAA</sequence>
<evidence type="ECO:0000259" key="8">
    <source>
        <dbReference type="PROSITE" id="PS50109"/>
    </source>
</evidence>
<keyword evidence="4" id="KW-0418">Kinase</keyword>